<sequence>MKLKQRKTLFLILMTLAAGGSMTLYGSLDGSFMSKTMQIVVLQQLVGAAIYLSCFGPNLVRSKSPFE</sequence>
<keyword evidence="1" id="KW-0472">Membrane</keyword>
<accession>A0A928Z5N6</accession>
<gene>
    <name evidence="2" type="ORF">IQ266_18200</name>
</gene>
<protein>
    <submittedName>
        <fullName evidence="2">Uncharacterized protein</fullName>
    </submittedName>
</protein>
<keyword evidence="3" id="KW-1185">Reference proteome</keyword>
<keyword evidence="1" id="KW-1133">Transmembrane helix</keyword>
<evidence type="ECO:0000313" key="3">
    <source>
        <dbReference type="Proteomes" id="UP000625316"/>
    </source>
</evidence>
<evidence type="ECO:0000313" key="2">
    <source>
        <dbReference type="EMBL" id="MBE9031668.1"/>
    </source>
</evidence>
<comment type="caution">
    <text evidence="2">The sequence shown here is derived from an EMBL/GenBank/DDBJ whole genome shotgun (WGS) entry which is preliminary data.</text>
</comment>
<proteinExistence type="predicted"/>
<dbReference type="Proteomes" id="UP000625316">
    <property type="component" value="Unassembled WGS sequence"/>
</dbReference>
<keyword evidence="1" id="KW-0812">Transmembrane</keyword>
<name>A0A928Z5N6_9CYAN</name>
<evidence type="ECO:0000256" key="1">
    <source>
        <dbReference type="SAM" id="Phobius"/>
    </source>
</evidence>
<reference evidence="2" key="1">
    <citation type="submission" date="2020-10" db="EMBL/GenBank/DDBJ databases">
        <authorList>
            <person name="Castelo-Branco R."/>
            <person name="Eusebio N."/>
            <person name="Adriana R."/>
            <person name="Vieira A."/>
            <person name="Brugerolle De Fraissinette N."/>
            <person name="Rezende De Castro R."/>
            <person name="Schneider M.P."/>
            <person name="Vasconcelos V."/>
            <person name="Leao P.N."/>
        </authorList>
    </citation>
    <scope>NUCLEOTIDE SEQUENCE</scope>
    <source>
        <strain evidence="2">LEGE 11480</strain>
    </source>
</reference>
<dbReference type="AlphaFoldDB" id="A0A928Z5N6"/>
<dbReference type="EMBL" id="JADEXQ010000071">
    <property type="protein sequence ID" value="MBE9031668.1"/>
    <property type="molecule type" value="Genomic_DNA"/>
</dbReference>
<dbReference type="RefSeq" id="WP_264326494.1">
    <property type="nucleotide sequence ID" value="NZ_JADEXQ010000071.1"/>
</dbReference>
<organism evidence="2 3">
    <name type="scientific">Romeriopsis navalis LEGE 11480</name>
    <dbReference type="NCBI Taxonomy" id="2777977"/>
    <lineage>
        <taxon>Bacteria</taxon>
        <taxon>Bacillati</taxon>
        <taxon>Cyanobacteriota</taxon>
        <taxon>Cyanophyceae</taxon>
        <taxon>Leptolyngbyales</taxon>
        <taxon>Leptolyngbyaceae</taxon>
        <taxon>Romeriopsis</taxon>
        <taxon>Romeriopsis navalis</taxon>
    </lineage>
</organism>
<feature type="transmembrane region" description="Helical" evidence="1">
    <location>
        <begin position="39"/>
        <end position="60"/>
    </location>
</feature>